<dbReference type="GO" id="GO:0001731">
    <property type="term" value="P:formation of translation preinitiation complex"/>
    <property type="evidence" value="ECO:0007669"/>
    <property type="project" value="TreeGrafter"/>
</dbReference>
<dbReference type="InterPro" id="IPR009000">
    <property type="entry name" value="Transl_B-barrel_sf"/>
</dbReference>
<dbReference type="Pfam" id="PF00009">
    <property type="entry name" value="GTP_EFTU"/>
    <property type="match status" value="1"/>
</dbReference>
<keyword evidence="4" id="KW-0547">Nucleotide-binding</keyword>
<dbReference type="RefSeq" id="XP_020434171.1">
    <property type="nucleotide sequence ID" value="XM_020575855.1"/>
</dbReference>
<comment type="catalytic activity">
    <reaction evidence="8">
        <text>GTP + H2O = GDP + phosphate + H(+)</text>
        <dbReference type="Rhea" id="RHEA:19669"/>
        <dbReference type="ChEBI" id="CHEBI:15377"/>
        <dbReference type="ChEBI" id="CHEBI:15378"/>
        <dbReference type="ChEBI" id="CHEBI:37565"/>
        <dbReference type="ChEBI" id="CHEBI:43474"/>
        <dbReference type="ChEBI" id="CHEBI:58189"/>
        <dbReference type="EC" id="3.6.5.3"/>
    </reaction>
</comment>
<evidence type="ECO:0000256" key="1">
    <source>
        <dbReference type="ARBA" id="ARBA00007249"/>
    </source>
</evidence>
<dbReference type="GO" id="GO:0003924">
    <property type="term" value="F:GTPase activity"/>
    <property type="evidence" value="ECO:0007669"/>
    <property type="project" value="InterPro"/>
</dbReference>
<dbReference type="FunFam" id="2.40.30.10:FF:000009">
    <property type="entry name" value="Eukaryotic translation initiation factor 2 subunit gamma"/>
    <property type="match status" value="1"/>
</dbReference>
<evidence type="ECO:0000256" key="8">
    <source>
        <dbReference type="ARBA" id="ARBA00048107"/>
    </source>
</evidence>
<proteinExistence type="inferred from homology"/>
<dbReference type="SUPFAM" id="SSF50465">
    <property type="entry name" value="EF-Tu/eEF-1alpha/eIF2-gamma C-terminal domain"/>
    <property type="match status" value="1"/>
</dbReference>
<dbReference type="EMBL" id="ADBJ01000021">
    <property type="protein sequence ID" value="EFA82054.1"/>
    <property type="molecule type" value="Genomic_DNA"/>
</dbReference>
<name>D3B915_HETP5</name>
<dbReference type="PANTHER" id="PTHR42854">
    <property type="entry name" value="EUKARYOTIC TRANSLATION INITIATION FACTOR 2 SUBUNIT 3 FAMILY MEMBER"/>
    <property type="match status" value="1"/>
</dbReference>
<evidence type="ECO:0000256" key="4">
    <source>
        <dbReference type="ARBA" id="ARBA00022741"/>
    </source>
</evidence>
<organism evidence="11 12">
    <name type="scientific">Heterostelium pallidum (strain ATCC 26659 / Pp 5 / PN500)</name>
    <name type="common">Cellular slime mold</name>
    <name type="synonym">Polysphondylium pallidum</name>
    <dbReference type="NCBI Taxonomy" id="670386"/>
    <lineage>
        <taxon>Eukaryota</taxon>
        <taxon>Amoebozoa</taxon>
        <taxon>Evosea</taxon>
        <taxon>Eumycetozoa</taxon>
        <taxon>Dictyostelia</taxon>
        <taxon>Acytosteliales</taxon>
        <taxon>Acytosteliaceae</taxon>
        <taxon>Heterostelium</taxon>
    </lineage>
</organism>
<keyword evidence="12" id="KW-1185">Reference proteome</keyword>
<evidence type="ECO:0000259" key="10">
    <source>
        <dbReference type="Pfam" id="PF09173"/>
    </source>
</evidence>
<gene>
    <name evidence="11" type="ORF">PPL_04959</name>
</gene>
<dbReference type="PANTHER" id="PTHR42854:SF3">
    <property type="entry name" value="EUKARYOTIC TRANSLATION INITIATION FACTOR 2 SUBUNIT 3-RELATED"/>
    <property type="match status" value="1"/>
</dbReference>
<dbReference type="AlphaFoldDB" id="D3B915"/>
<dbReference type="Gene3D" id="3.40.50.300">
    <property type="entry name" value="P-loop containing nucleotide triphosphate hydrolases"/>
    <property type="match status" value="1"/>
</dbReference>
<dbReference type="SUPFAM" id="SSF50447">
    <property type="entry name" value="Translation proteins"/>
    <property type="match status" value="1"/>
</dbReference>
<sequence>MSSESKDTSIQLNDVISKQAITNISVIGQFSHGKSITVKALTDQINMICNFGQPFQRISEFQHKIKFTNAKIYKCENPLCHRPGCYRQHRSNSTADNPKCENNGCGSAMKLIRHVCYIDYPTHNVLMGALFNCERFVDATMLVIASNEPCPQQQTADHLAIVEILKLKNIIIVQNKIDLVRQQSRANEHHNQIQQFVKGSVAEGAPIIPISAQLKWNIDVLCEHVVTKIPTSPISDNYNSAPHLIVVRSFNMNAPYRKAEEMKGGTVRGLLLSGILRVGDDIEIRPGIITKNHDGTFSCTPLFSKIVSLFAEDNELQYAVPGGLIGVLTKLDPSLCKSDRLAGRVLGRVGIELPDISISLEISFFLLRHLLDRPRTSESKIRKLSKGDTLMIIVGLTAIGCRVTAVKKDLAKLALLKPICTNKSEKVAMFRRIQKRWHLIGWCIIQKGEQL</sequence>
<dbReference type="InParanoid" id="D3B915"/>
<feature type="domain" description="Initiation factor eIF2 gamma C-terminal" evidence="10">
    <location>
        <begin position="359"/>
        <end position="445"/>
    </location>
</feature>
<evidence type="ECO:0000313" key="12">
    <source>
        <dbReference type="Proteomes" id="UP000001396"/>
    </source>
</evidence>
<dbReference type="NCBIfam" id="NF003077">
    <property type="entry name" value="PRK04000.1"/>
    <property type="match status" value="1"/>
</dbReference>
<dbReference type="InterPro" id="IPR050543">
    <property type="entry name" value="eIF2G"/>
</dbReference>
<dbReference type="CDD" id="cd03688">
    <property type="entry name" value="eIF2_gamma_II"/>
    <property type="match status" value="1"/>
</dbReference>
<dbReference type="InterPro" id="IPR027417">
    <property type="entry name" value="P-loop_NTPase"/>
</dbReference>
<dbReference type="GO" id="GO:0003743">
    <property type="term" value="F:translation initiation factor activity"/>
    <property type="evidence" value="ECO:0007669"/>
    <property type="project" value="UniProtKB-KW"/>
</dbReference>
<dbReference type="STRING" id="670386.D3B915"/>
<dbReference type="GO" id="GO:0005525">
    <property type="term" value="F:GTP binding"/>
    <property type="evidence" value="ECO:0007669"/>
    <property type="project" value="UniProtKB-KW"/>
</dbReference>
<dbReference type="GO" id="GO:0005829">
    <property type="term" value="C:cytosol"/>
    <property type="evidence" value="ECO:0007669"/>
    <property type="project" value="TreeGrafter"/>
</dbReference>
<keyword evidence="7" id="KW-0342">GTP-binding</keyword>
<dbReference type="InterPro" id="IPR000795">
    <property type="entry name" value="T_Tr_GTP-bd_dom"/>
</dbReference>
<dbReference type="InterPro" id="IPR009001">
    <property type="entry name" value="Transl_elong_EF1A/Init_IF2_C"/>
</dbReference>
<keyword evidence="6" id="KW-0648">Protein biosynthesis</keyword>
<reference evidence="11 12" key="1">
    <citation type="journal article" date="2011" name="Genome Res.">
        <title>Phylogeny-wide analysis of social amoeba genomes highlights ancient origins for complex intercellular communication.</title>
        <authorList>
            <person name="Heidel A.J."/>
            <person name="Lawal H.M."/>
            <person name="Felder M."/>
            <person name="Schilde C."/>
            <person name="Helps N.R."/>
            <person name="Tunggal B."/>
            <person name="Rivero F."/>
            <person name="John U."/>
            <person name="Schleicher M."/>
            <person name="Eichinger L."/>
            <person name="Platzer M."/>
            <person name="Noegel A.A."/>
            <person name="Schaap P."/>
            <person name="Gloeckner G."/>
        </authorList>
    </citation>
    <scope>NUCLEOTIDE SEQUENCE [LARGE SCALE GENOMIC DNA]</scope>
    <source>
        <strain evidence="12">ATCC 26659 / Pp 5 / PN500</strain>
    </source>
</reference>
<dbReference type="Gene3D" id="2.40.30.10">
    <property type="entry name" value="Translation factors"/>
    <property type="match status" value="2"/>
</dbReference>
<keyword evidence="3" id="KW-0396">Initiation factor</keyword>
<evidence type="ECO:0000256" key="5">
    <source>
        <dbReference type="ARBA" id="ARBA00022801"/>
    </source>
</evidence>
<evidence type="ECO:0000256" key="2">
    <source>
        <dbReference type="ARBA" id="ARBA00011986"/>
    </source>
</evidence>
<feature type="domain" description="Tr-type G" evidence="9">
    <location>
        <begin position="113"/>
        <end position="230"/>
    </location>
</feature>
<keyword evidence="5" id="KW-0378">Hydrolase</keyword>
<evidence type="ECO:0000259" key="9">
    <source>
        <dbReference type="Pfam" id="PF00009"/>
    </source>
</evidence>
<dbReference type="CDD" id="cd15490">
    <property type="entry name" value="eIF2_gamma_III"/>
    <property type="match status" value="1"/>
</dbReference>
<comment type="caution">
    <text evidence="11">The sequence shown here is derived from an EMBL/GenBank/DDBJ whole genome shotgun (WGS) entry which is preliminary data.</text>
</comment>
<evidence type="ECO:0000313" key="11">
    <source>
        <dbReference type="EMBL" id="EFA82054.1"/>
    </source>
</evidence>
<dbReference type="EC" id="3.6.5.3" evidence="2"/>
<dbReference type="SUPFAM" id="SSF52540">
    <property type="entry name" value="P-loop containing nucleoside triphosphate hydrolases"/>
    <property type="match status" value="1"/>
</dbReference>
<dbReference type="GO" id="GO:0005850">
    <property type="term" value="C:eukaryotic translation initiation factor 2 complex"/>
    <property type="evidence" value="ECO:0007669"/>
    <property type="project" value="TreeGrafter"/>
</dbReference>
<evidence type="ECO:0000256" key="3">
    <source>
        <dbReference type="ARBA" id="ARBA00022540"/>
    </source>
</evidence>
<dbReference type="GO" id="GO:0000049">
    <property type="term" value="F:tRNA binding"/>
    <property type="evidence" value="ECO:0007669"/>
    <property type="project" value="InterPro"/>
</dbReference>
<dbReference type="Proteomes" id="UP000001396">
    <property type="component" value="Unassembled WGS sequence"/>
</dbReference>
<comment type="similarity">
    <text evidence="1">Belongs to the TRAFAC class translation factor GTPase superfamily. Classic translation factor GTPase family. EF-Tu/EF-1A subfamily.</text>
</comment>
<accession>D3B915</accession>
<dbReference type="Pfam" id="PF09173">
    <property type="entry name" value="eIF2_C"/>
    <property type="match status" value="1"/>
</dbReference>
<protein>
    <recommendedName>
        <fullName evidence="2">protein-synthesizing GTPase</fullName>
        <ecNumber evidence="2">3.6.5.3</ecNumber>
    </recommendedName>
</protein>
<dbReference type="GeneID" id="31360445"/>
<evidence type="ECO:0000256" key="6">
    <source>
        <dbReference type="ARBA" id="ARBA00022917"/>
    </source>
</evidence>
<dbReference type="InterPro" id="IPR015256">
    <property type="entry name" value="eIF2g_C"/>
</dbReference>
<evidence type="ECO:0000256" key="7">
    <source>
        <dbReference type="ARBA" id="ARBA00023134"/>
    </source>
</evidence>
<dbReference type="InterPro" id="IPR044127">
    <property type="entry name" value="eIF2g_dom_2"/>
</dbReference>